<sequence>MAPSYPSGSSETSPESDQTIQKSFSCVLCASRKVKCDRRPGGCENCGKARVPCLYKAPPPPRRRKKGARDIDTAARLRLYEEALRQLGVDPEELVRQKSSKDAVHLDVSGINGFMENAIPDQAWKPYRSKEIGVLVSDEGKSRYLENGLWTSLQGEFREPRDLLDDSSEDELSESFSRFATEPPPIDGAGLLLGGQIPSMNLRSLHPQPVQIFKLWQSYLDNINPLVKIFHAPTVQQLISNATGDLDDVPRNVEALLFAIYSVTIETLSDGECIALVGQSKSAASQRFRFGAQHALIKAGFLRTSDITVLQAFTLFILSIQSGDARIIWILAGVAQRIGQRIGLHRDGVLLKLPPFETEIRRRLWWQIMMMEGFSQKLAGTGTAGTILMGDVEMPSNINDSDLFPGMKEMPKEHEGATEMMFFLIRCLVGQFLKRSSVGHTTFDGVWHRLTTTAVQLAIKDKAIDELEAHIDEKFLQYCDPSIPWHLMCAHLGKAVVFMMRFMAHSTDYYNVDHTPQREKDLMFDLALQVSSSQNLAYTMKEMQGFMWHVNLHFQWKSFLYLVSELRYRTEGAKVDQAWKEIEKTYEFHPSFDKDTSVKALPIAVSNLTLKAWDAYTAERGLPAKEEPYFIQLIRARRTRKKSPISRAVEPSSNGSPQLPTSMLQDSTSNLGFDISSQIAPPESFQWNTAELDVGAGLTSDIPDMVPLEYPDQMDWSKWDNLLVDFQTQDTNEVPTDLSAFDFNTLQ</sequence>
<dbReference type="GO" id="GO:0005634">
    <property type="term" value="C:nucleus"/>
    <property type="evidence" value="ECO:0007669"/>
    <property type="project" value="UniProtKB-SubCell"/>
</dbReference>
<dbReference type="CDD" id="cd12148">
    <property type="entry name" value="fungal_TF_MHR"/>
    <property type="match status" value="1"/>
</dbReference>
<evidence type="ECO:0000256" key="2">
    <source>
        <dbReference type="ARBA" id="ARBA00022723"/>
    </source>
</evidence>
<name>A0A9W9CQB4_9PLEO</name>
<proteinExistence type="predicted"/>
<organism evidence="6 7">
    <name type="scientific">Neocucurbitaria cava</name>
    <dbReference type="NCBI Taxonomy" id="798079"/>
    <lineage>
        <taxon>Eukaryota</taxon>
        <taxon>Fungi</taxon>
        <taxon>Dikarya</taxon>
        <taxon>Ascomycota</taxon>
        <taxon>Pezizomycotina</taxon>
        <taxon>Dothideomycetes</taxon>
        <taxon>Pleosporomycetidae</taxon>
        <taxon>Pleosporales</taxon>
        <taxon>Pleosporineae</taxon>
        <taxon>Cucurbitariaceae</taxon>
        <taxon>Neocucurbitaria</taxon>
    </lineage>
</organism>
<evidence type="ECO:0000256" key="1">
    <source>
        <dbReference type="ARBA" id="ARBA00004123"/>
    </source>
</evidence>
<dbReference type="PANTHER" id="PTHR31001">
    <property type="entry name" value="UNCHARACTERIZED TRANSCRIPTIONAL REGULATORY PROTEIN"/>
    <property type="match status" value="1"/>
</dbReference>
<dbReference type="Pfam" id="PF00172">
    <property type="entry name" value="Zn_clus"/>
    <property type="match status" value="1"/>
</dbReference>
<dbReference type="Pfam" id="PF04082">
    <property type="entry name" value="Fungal_trans"/>
    <property type="match status" value="1"/>
</dbReference>
<dbReference type="AlphaFoldDB" id="A0A9W9CQB4"/>
<comment type="subcellular location">
    <subcellularLocation>
        <location evidence="1">Nucleus</location>
    </subcellularLocation>
</comment>
<keyword evidence="7" id="KW-1185">Reference proteome</keyword>
<feature type="compositionally biased region" description="Polar residues" evidence="4">
    <location>
        <begin position="651"/>
        <end position="667"/>
    </location>
</feature>
<accession>A0A9W9CQB4</accession>
<dbReference type="GO" id="GO:0006351">
    <property type="term" value="P:DNA-templated transcription"/>
    <property type="evidence" value="ECO:0007669"/>
    <property type="project" value="InterPro"/>
</dbReference>
<gene>
    <name evidence="6" type="ORF">N0V83_001920</name>
</gene>
<dbReference type="EMBL" id="JAPEUY010000003">
    <property type="protein sequence ID" value="KAJ4374842.1"/>
    <property type="molecule type" value="Genomic_DNA"/>
</dbReference>
<dbReference type="InterPro" id="IPR050613">
    <property type="entry name" value="Sec_Metabolite_Reg"/>
</dbReference>
<dbReference type="InterPro" id="IPR007219">
    <property type="entry name" value="XnlR_reg_dom"/>
</dbReference>
<evidence type="ECO:0000313" key="7">
    <source>
        <dbReference type="Proteomes" id="UP001140560"/>
    </source>
</evidence>
<evidence type="ECO:0000259" key="5">
    <source>
        <dbReference type="PROSITE" id="PS50048"/>
    </source>
</evidence>
<feature type="domain" description="Zn(2)-C6 fungal-type" evidence="5">
    <location>
        <begin position="25"/>
        <end position="55"/>
    </location>
</feature>
<reference evidence="6" key="1">
    <citation type="submission" date="2022-10" db="EMBL/GenBank/DDBJ databases">
        <title>Tapping the CABI collections for fungal endophytes: first genome assemblies for Collariella, Neodidymelliopsis, Ascochyta clinopodiicola, Didymella pomorum, Didymosphaeria variabile, Neocosmospora piperis and Neocucurbitaria cava.</title>
        <authorList>
            <person name="Hill R."/>
        </authorList>
    </citation>
    <scope>NUCLEOTIDE SEQUENCE</scope>
    <source>
        <strain evidence="6">IMI 356814</strain>
    </source>
</reference>
<dbReference type="GO" id="GO:0000981">
    <property type="term" value="F:DNA-binding transcription factor activity, RNA polymerase II-specific"/>
    <property type="evidence" value="ECO:0007669"/>
    <property type="project" value="InterPro"/>
</dbReference>
<dbReference type="PROSITE" id="PS50048">
    <property type="entry name" value="ZN2_CY6_FUNGAL_2"/>
    <property type="match status" value="1"/>
</dbReference>
<dbReference type="OrthoDB" id="2269373at2759"/>
<dbReference type="GO" id="GO:0008270">
    <property type="term" value="F:zinc ion binding"/>
    <property type="evidence" value="ECO:0007669"/>
    <property type="project" value="InterPro"/>
</dbReference>
<dbReference type="SMART" id="SM00066">
    <property type="entry name" value="GAL4"/>
    <property type="match status" value="1"/>
</dbReference>
<dbReference type="PROSITE" id="PS00463">
    <property type="entry name" value="ZN2_CY6_FUNGAL_1"/>
    <property type="match status" value="1"/>
</dbReference>
<dbReference type="CDD" id="cd00067">
    <property type="entry name" value="GAL4"/>
    <property type="match status" value="1"/>
</dbReference>
<evidence type="ECO:0000313" key="6">
    <source>
        <dbReference type="EMBL" id="KAJ4374842.1"/>
    </source>
</evidence>
<comment type="caution">
    <text evidence="6">The sequence shown here is derived from an EMBL/GenBank/DDBJ whole genome shotgun (WGS) entry which is preliminary data.</text>
</comment>
<evidence type="ECO:0000256" key="3">
    <source>
        <dbReference type="ARBA" id="ARBA00023242"/>
    </source>
</evidence>
<dbReference type="InterPro" id="IPR001138">
    <property type="entry name" value="Zn2Cys6_DnaBD"/>
</dbReference>
<keyword evidence="2" id="KW-0479">Metal-binding</keyword>
<dbReference type="Gene3D" id="4.10.240.10">
    <property type="entry name" value="Zn(2)-C6 fungal-type DNA-binding domain"/>
    <property type="match status" value="1"/>
</dbReference>
<protein>
    <recommendedName>
        <fullName evidence="5">Zn(2)-C6 fungal-type domain-containing protein</fullName>
    </recommendedName>
</protein>
<dbReference type="GO" id="GO:0003677">
    <property type="term" value="F:DNA binding"/>
    <property type="evidence" value="ECO:0007669"/>
    <property type="project" value="InterPro"/>
</dbReference>
<dbReference type="SUPFAM" id="SSF57701">
    <property type="entry name" value="Zn2/Cys6 DNA-binding domain"/>
    <property type="match status" value="1"/>
</dbReference>
<keyword evidence="3" id="KW-0539">Nucleus</keyword>
<feature type="region of interest" description="Disordered" evidence="4">
    <location>
        <begin position="642"/>
        <end position="667"/>
    </location>
</feature>
<dbReference type="PANTHER" id="PTHR31001:SF85">
    <property type="entry name" value="ZN(II)2CYS6 TRANSCRIPTION FACTOR (EUROFUNG)"/>
    <property type="match status" value="1"/>
</dbReference>
<dbReference type="InterPro" id="IPR036864">
    <property type="entry name" value="Zn2-C6_fun-type_DNA-bd_sf"/>
</dbReference>
<evidence type="ECO:0000256" key="4">
    <source>
        <dbReference type="SAM" id="MobiDB-lite"/>
    </source>
</evidence>
<dbReference type="Proteomes" id="UP001140560">
    <property type="component" value="Unassembled WGS sequence"/>
</dbReference>